<dbReference type="EMBL" id="FNIE01000011">
    <property type="protein sequence ID" value="SDO65839.1"/>
    <property type="molecule type" value="Genomic_DNA"/>
</dbReference>
<accession>A0A1H0LC61</accession>
<gene>
    <name evidence="1" type="ORF">SAMN05216259_111161</name>
</gene>
<name>A0A1H0LC61_9ACTN</name>
<evidence type="ECO:0000313" key="2">
    <source>
        <dbReference type="Proteomes" id="UP000199341"/>
    </source>
</evidence>
<evidence type="ECO:0008006" key="3">
    <source>
        <dbReference type="Google" id="ProtNLM"/>
    </source>
</evidence>
<proteinExistence type="predicted"/>
<dbReference type="RefSeq" id="WP_093786668.1">
    <property type="nucleotide sequence ID" value="NZ_FNIE01000011.1"/>
</dbReference>
<dbReference type="AlphaFoldDB" id="A0A1H0LC61"/>
<protein>
    <recommendedName>
        <fullName evidence="3">DUF948 domain-containing protein</fullName>
    </recommendedName>
</protein>
<evidence type="ECO:0000313" key="1">
    <source>
        <dbReference type="EMBL" id="SDO65839.1"/>
    </source>
</evidence>
<reference evidence="1 2" key="1">
    <citation type="submission" date="2016-10" db="EMBL/GenBank/DDBJ databases">
        <authorList>
            <person name="de Groot N.N."/>
        </authorList>
    </citation>
    <scope>NUCLEOTIDE SEQUENCE [LARGE SCALE GENOMIC DNA]</scope>
    <source>
        <strain evidence="1 2">CGMCC 4.2022</strain>
    </source>
</reference>
<organism evidence="1 2">
    <name type="scientific">Actinacidiphila guanduensis</name>
    <dbReference type="NCBI Taxonomy" id="310781"/>
    <lineage>
        <taxon>Bacteria</taxon>
        <taxon>Bacillati</taxon>
        <taxon>Actinomycetota</taxon>
        <taxon>Actinomycetes</taxon>
        <taxon>Kitasatosporales</taxon>
        <taxon>Streptomycetaceae</taxon>
        <taxon>Actinacidiphila</taxon>
    </lineage>
</organism>
<sequence>MWWWVMVWVALAAAGLAVLAVFAARVFLAVEALGRQVAASSDALAAAGDRLSRAAGPLAERAGEISRP</sequence>
<dbReference type="STRING" id="310781.SAMN05216259_111161"/>
<keyword evidence="2" id="KW-1185">Reference proteome</keyword>
<dbReference type="Proteomes" id="UP000199341">
    <property type="component" value="Unassembled WGS sequence"/>
</dbReference>